<organism evidence="2 3">
    <name type="scientific">Endobacterium cereale</name>
    <dbReference type="NCBI Taxonomy" id="2663029"/>
    <lineage>
        <taxon>Bacteria</taxon>
        <taxon>Pseudomonadati</taxon>
        <taxon>Pseudomonadota</taxon>
        <taxon>Alphaproteobacteria</taxon>
        <taxon>Hyphomicrobiales</taxon>
        <taxon>Rhizobiaceae</taxon>
        <taxon>Endobacterium</taxon>
    </lineage>
</organism>
<dbReference type="Proteomes" id="UP000435138">
    <property type="component" value="Unassembled WGS sequence"/>
</dbReference>
<dbReference type="AlphaFoldDB" id="A0A6A8AA38"/>
<evidence type="ECO:0000256" key="1">
    <source>
        <dbReference type="SAM" id="MobiDB-lite"/>
    </source>
</evidence>
<protein>
    <submittedName>
        <fullName evidence="2">Uncharacterized protein</fullName>
    </submittedName>
</protein>
<sequence length="59" mass="6198">MIVYATGDPSAVRGEQGAIVVSKPYDAAKLARAIASAQTEDSASQDIRRSETSGENEEV</sequence>
<evidence type="ECO:0000313" key="2">
    <source>
        <dbReference type="EMBL" id="MQY46116.1"/>
    </source>
</evidence>
<proteinExistence type="predicted"/>
<comment type="caution">
    <text evidence="2">The sequence shown here is derived from an EMBL/GenBank/DDBJ whole genome shotgun (WGS) entry which is preliminary data.</text>
</comment>
<evidence type="ECO:0000313" key="3">
    <source>
        <dbReference type="Proteomes" id="UP000435138"/>
    </source>
</evidence>
<keyword evidence="3" id="KW-1185">Reference proteome</keyword>
<feature type="compositionally biased region" description="Polar residues" evidence="1">
    <location>
        <begin position="36"/>
        <end position="45"/>
    </location>
</feature>
<name>A0A6A8AA38_9HYPH</name>
<feature type="region of interest" description="Disordered" evidence="1">
    <location>
        <begin position="36"/>
        <end position="59"/>
    </location>
</feature>
<dbReference type="RefSeq" id="WP_153353621.1">
    <property type="nucleotide sequence ID" value="NZ_JAYKOO010000012.1"/>
</dbReference>
<reference evidence="2 3" key="1">
    <citation type="submission" date="2019-11" db="EMBL/GenBank/DDBJ databases">
        <title>Genome analysis of Rhizobacterium cereale a novel genus and species isolated from maize roots in North Spain.</title>
        <authorList>
            <person name="Menendez E."/>
            <person name="Flores-Felix J.D."/>
            <person name="Ramirez-Bahena M.-H."/>
            <person name="Igual J.M."/>
            <person name="Garcia-Fraile P."/>
            <person name="Peix A."/>
            <person name="Velazquez E."/>
        </authorList>
    </citation>
    <scope>NUCLEOTIDE SEQUENCE [LARGE SCALE GENOMIC DNA]</scope>
    <source>
        <strain evidence="2 3">RZME27</strain>
    </source>
</reference>
<dbReference type="EMBL" id="WIXI01000039">
    <property type="protein sequence ID" value="MQY46116.1"/>
    <property type="molecule type" value="Genomic_DNA"/>
</dbReference>
<accession>A0A6A8AA38</accession>
<gene>
    <name evidence="2" type="ORF">GAO09_08610</name>
</gene>